<dbReference type="VEuPathDB" id="FungiDB:FUN_005238"/>
<evidence type="ECO:0000256" key="1">
    <source>
        <dbReference type="SAM" id="MobiDB-lite"/>
    </source>
</evidence>
<dbReference type="AlphaFoldDB" id="A0A2I1HSA9"/>
<dbReference type="VEuPathDB" id="FungiDB:RhiirFUN_014993"/>
<keyword evidence="3" id="KW-1185">Reference proteome</keyword>
<proteinExistence type="predicted"/>
<gene>
    <name evidence="2" type="ORF">RhiirA4_487142</name>
</gene>
<evidence type="ECO:0000313" key="2">
    <source>
        <dbReference type="EMBL" id="PKY61742.1"/>
    </source>
</evidence>
<organism evidence="2 3">
    <name type="scientific">Rhizophagus irregularis</name>
    <dbReference type="NCBI Taxonomy" id="588596"/>
    <lineage>
        <taxon>Eukaryota</taxon>
        <taxon>Fungi</taxon>
        <taxon>Fungi incertae sedis</taxon>
        <taxon>Mucoromycota</taxon>
        <taxon>Glomeromycotina</taxon>
        <taxon>Glomeromycetes</taxon>
        <taxon>Glomerales</taxon>
        <taxon>Glomeraceae</taxon>
        <taxon>Rhizophagus</taxon>
    </lineage>
</organism>
<feature type="region of interest" description="Disordered" evidence="1">
    <location>
        <begin position="1"/>
        <end position="40"/>
    </location>
</feature>
<reference evidence="2 3" key="1">
    <citation type="submission" date="2015-10" db="EMBL/GenBank/DDBJ databases">
        <title>Genome analyses suggest a sexual origin of heterokaryosis in a supposedly ancient asexual fungus.</title>
        <authorList>
            <person name="Ropars J."/>
            <person name="Sedzielewska K."/>
            <person name="Noel J."/>
            <person name="Charron P."/>
            <person name="Farinelli L."/>
            <person name="Marton T."/>
            <person name="Kruger M."/>
            <person name="Pelin A."/>
            <person name="Brachmann A."/>
            <person name="Corradi N."/>
        </authorList>
    </citation>
    <scope>NUCLEOTIDE SEQUENCE [LARGE SCALE GENOMIC DNA]</scope>
    <source>
        <strain evidence="2 3">A4</strain>
    </source>
</reference>
<dbReference type="EMBL" id="LLXI01005804">
    <property type="protein sequence ID" value="PKY61742.1"/>
    <property type="molecule type" value="Genomic_DNA"/>
</dbReference>
<name>A0A2I1HSA9_9GLOM</name>
<feature type="compositionally biased region" description="Basic and acidic residues" evidence="1">
    <location>
        <begin position="10"/>
        <end position="22"/>
    </location>
</feature>
<accession>A0A2I1HSA9</accession>
<protein>
    <submittedName>
        <fullName evidence="2">Uncharacterized protein</fullName>
    </submittedName>
</protein>
<evidence type="ECO:0000313" key="3">
    <source>
        <dbReference type="Proteomes" id="UP000234323"/>
    </source>
</evidence>
<dbReference type="VEuPathDB" id="FungiDB:RhiirA1_482667"/>
<comment type="caution">
    <text evidence="2">The sequence shown here is derived from an EMBL/GenBank/DDBJ whole genome shotgun (WGS) entry which is preliminary data.</text>
</comment>
<dbReference type="VEuPathDB" id="FungiDB:RhiirA1_541746"/>
<dbReference type="VEuPathDB" id="FungiDB:RhiirA1_480133"/>
<sequence length="456" mass="52114">MISSTSARDNNNKRKNDNDIKNTKKTKKGTSDNNNIKKNKKDNAKLAETVTDKLNTNVFNVSFALWSILKETNIKTFTMNVETGLMQYTKSDGILHVRSVSDLRIVEAKVNEISIPYNFSRIGSERRKAGDLGIRVEYFDKSVKLLNTTAELVAKDIYRLLQCIEKLPENPPTRDNLIFKHSGDYRNRLIDYLNFINHKDEFSIFKGALAVELHKNEKTPSGTPTSIIEIVTNNDFGDRQASVEAILNTPSYSLQSFLSVNEGERISMLKAAINSLSAHVWHSINSLIKDSISQEVARRYQLRFLVSMVQSYRTLELLCALKPRKQGQTIKSQVTKKILKRSDGRLNEKDLTLNLQRGFRIERVLNAIGTKWNVLDAIDTLTPCFFTSTINGCTNFEIWLEIVVSNEIISYNEADNRYKQFKMSSAYDRVQSIKQACENNGVEIQQPNEMDFSFDY</sequence>
<dbReference type="Proteomes" id="UP000234323">
    <property type="component" value="Unassembled WGS sequence"/>
</dbReference>